<keyword evidence="14" id="KW-0449">Lipoprotein</keyword>
<evidence type="ECO:0000256" key="9">
    <source>
        <dbReference type="ARBA" id="ARBA00023065"/>
    </source>
</evidence>
<evidence type="ECO:0000256" key="7">
    <source>
        <dbReference type="ARBA" id="ARBA00022729"/>
    </source>
</evidence>
<evidence type="ECO:0000256" key="10">
    <source>
        <dbReference type="ARBA" id="ARBA00023114"/>
    </source>
</evidence>
<dbReference type="RefSeq" id="WP_090662688.1">
    <property type="nucleotide sequence ID" value="NZ_FOXQ01000016.1"/>
</dbReference>
<dbReference type="Pfam" id="PF02563">
    <property type="entry name" value="Poly_export"/>
    <property type="match status" value="1"/>
</dbReference>
<dbReference type="GO" id="GO:0006811">
    <property type="term" value="P:monoatomic ion transport"/>
    <property type="evidence" value="ECO:0007669"/>
    <property type="project" value="UniProtKB-KW"/>
</dbReference>
<keyword evidence="8" id="KW-0625">Polysaccharide transport</keyword>
<keyword evidence="12" id="KW-0564">Palmitate</keyword>
<dbReference type="Gene3D" id="3.10.560.10">
    <property type="entry name" value="Outer membrane lipoprotein wza domain like"/>
    <property type="match status" value="1"/>
</dbReference>
<feature type="transmembrane region" description="Helical" evidence="15">
    <location>
        <begin position="21"/>
        <end position="42"/>
    </location>
</feature>
<dbReference type="EMBL" id="FOXQ01000016">
    <property type="protein sequence ID" value="SFQ51384.1"/>
    <property type="molecule type" value="Genomic_DNA"/>
</dbReference>
<proteinExistence type="inferred from homology"/>
<evidence type="ECO:0000256" key="12">
    <source>
        <dbReference type="ARBA" id="ARBA00023139"/>
    </source>
</evidence>
<dbReference type="STRING" id="1465490.SAMN05444277_11674"/>
<dbReference type="GO" id="GO:0009279">
    <property type="term" value="C:cell outer membrane"/>
    <property type="evidence" value="ECO:0007669"/>
    <property type="project" value="UniProtKB-SubCell"/>
</dbReference>
<evidence type="ECO:0000256" key="3">
    <source>
        <dbReference type="ARBA" id="ARBA00022448"/>
    </source>
</evidence>
<dbReference type="InterPro" id="IPR054765">
    <property type="entry name" value="SLBB_dom"/>
</dbReference>
<keyword evidence="4" id="KW-1134">Transmembrane beta strand</keyword>
<dbReference type="GO" id="GO:0015159">
    <property type="term" value="F:polysaccharide transmembrane transporter activity"/>
    <property type="evidence" value="ECO:0007669"/>
    <property type="project" value="InterPro"/>
</dbReference>
<evidence type="ECO:0000256" key="13">
    <source>
        <dbReference type="ARBA" id="ARBA00023237"/>
    </source>
</evidence>
<keyword evidence="15" id="KW-1133">Transmembrane helix</keyword>
<evidence type="ECO:0000259" key="17">
    <source>
        <dbReference type="Pfam" id="PF22461"/>
    </source>
</evidence>
<dbReference type="PANTHER" id="PTHR33619:SF3">
    <property type="entry name" value="POLYSACCHARIDE EXPORT PROTEIN GFCE-RELATED"/>
    <property type="match status" value="1"/>
</dbReference>
<evidence type="ECO:0000256" key="11">
    <source>
        <dbReference type="ARBA" id="ARBA00023136"/>
    </source>
</evidence>
<keyword evidence="7" id="KW-0732">Signal</keyword>
<keyword evidence="13" id="KW-0998">Cell outer membrane</keyword>
<keyword evidence="5" id="KW-0762">Sugar transport</keyword>
<evidence type="ECO:0000256" key="14">
    <source>
        <dbReference type="ARBA" id="ARBA00023288"/>
    </source>
</evidence>
<comment type="subcellular location">
    <subcellularLocation>
        <location evidence="1">Cell outer membrane</location>
        <topology evidence="1">Multi-pass membrane protein</topology>
    </subcellularLocation>
</comment>
<keyword evidence="10" id="KW-0626">Porin</keyword>
<evidence type="ECO:0000256" key="6">
    <source>
        <dbReference type="ARBA" id="ARBA00022692"/>
    </source>
</evidence>
<keyword evidence="19" id="KW-1185">Reference proteome</keyword>
<comment type="similarity">
    <text evidence="2">Belongs to the BexD/CtrA/VexA family.</text>
</comment>
<dbReference type="GO" id="GO:0046930">
    <property type="term" value="C:pore complex"/>
    <property type="evidence" value="ECO:0007669"/>
    <property type="project" value="UniProtKB-KW"/>
</dbReference>
<organism evidence="18 19">
    <name type="scientific">Parafilimonas terrae</name>
    <dbReference type="NCBI Taxonomy" id="1465490"/>
    <lineage>
        <taxon>Bacteria</taxon>
        <taxon>Pseudomonadati</taxon>
        <taxon>Bacteroidota</taxon>
        <taxon>Chitinophagia</taxon>
        <taxon>Chitinophagales</taxon>
        <taxon>Chitinophagaceae</taxon>
        <taxon>Parafilimonas</taxon>
    </lineage>
</organism>
<sequence>MNYKGSRKKNQLTETIFNCNVVRLFLYFVFFCIACTSCTSYKNIPYFKDFPDTAYRASVQMQAFKSPVIKPDDLLSITIETVDPDITALLNSANAVTQAIGAANSPQLQTVSGYLVDKNGEVELPFAGKLKLEGNTTVEAREVVRAAMEKYIKDPIVNVKFSNFKVTVFGEVARPATYIMPTEKVTLFDALSQAGDLTIFGRRENVTVIRDTLDNKKNMVHLNLNSKDIISSPYFFLQPNDVVYVEPNESKARSTDAARNRNITIIASLLSIILVAVSRIR</sequence>
<feature type="domain" description="Polysaccharide export protein N-terminal" evidence="16">
    <location>
        <begin position="68"/>
        <end position="160"/>
    </location>
</feature>
<dbReference type="GO" id="GO:0015288">
    <property type="term" value="F:porin activity"/>
    <property type="evidence" value="ECO:0007669"/>
    <property type="project" value="UniProtKB-KW"/>
</dbReference>
<dbReference type="AlphaFoldDB" id="A0A1I5Z4H8"/>
<accession>A0A1I5Z4H8</accession>
<keyword evidence="9" id="KW-0406">Ion transport</keyword>
<evidence type="ECO:0000256" key="4">
    <source>
        <dbReference type="ARBA" id="ARBA00022452"/>
    </source>
</evidence>
<gene>
    <name evidence="18" type="ORF">SAMN05444277_11674</name>
</gene>
<dbReference type="PANTHER" id="PTHR33619">
    <property type="entry name" value="POLYSACCHARIDE EXPORT PROTEIN GFCE-RELATED"/>
    <property type="match status" value="1"/>
</dbReference>
<evidence type="ECO:0000256" key="1">
    <source>
        <dbReference type="ARBA" id="ARBA00004571"/>
    </source>
</evidence>
<dbReference type="InterPro" id="IPR049712">
    <property type="entry name" value="Poly_export"/>
</dbReference>
<dbReference type="Pfam" id="PF22461">
    <property type="entry name" value="SLBB_2"/>
    <property type="match status" value="1"/>
</dbReference>
<protein>
    <submittedName>
        <fullName evidence="18">Polysaccharide export outer membrane protein</fullName>
    </submittedName>
</protein>
<dbReference type="OrthoDB" id="662756at2"/>
<evidence type="ECO:0000256" key="15">
    <source>
        <dbReference type="SAM" id="Phobius"/>
    </source>
</evidence>
<evidence type="ECO:0000256" key="8">
    <source>
        <dbReference type="ARBA" id="ARBA00023047"/>
    </source>
</evidence>
<dbReference type="Proteomes" id="UP000199031">
    <property type="component" value="Unassembled WGS sequence"/>
</dbReference>
<dbReference type="Gene3D" id="3.30.1950.10">
    <property type="entry name" value="wza like domain"/>
    <property type="match status" value="1"/>
</dbReference>
<keyword evidence="6 15" id="KW-0812">Transmembrane</keyword>
<evidence type="ECO:0000259" key="16">
    <source>
        <dbReference type="Pfam" id="PF02563"/>
    </source>
</evidence>
<keyword evidence="3" id="KW-0813">Transport</keyword>
<evidence type="ECO:0000313" key="19">
    <source>
        <dbReference type="Proteomes" id="UP000199031"/>
    </source>
</evidence>
<reference evidence="18 19" key="1">
    <citation type="submission" date="2016-10" db="EMBL/GenBank/DDBJ databases">
        <authorList>
            <person name="de Groot N.N."/>
        </authorList>
    </citation>
    <scope>NUCLEOTIDE SEQUENCE [LARGE SCALE GENOMIC DNA]</scope>
    <source>
        <strain evidence="18 19">DSM 28286</strain>
    </source>
</reference>
<evidence type="ECO:0000256" key="2">
    <source>
        <dbReference type="ARBA" id="ARBA00009450"/>
    </source>
</evidence>
<evidence type="ECO:0000313" key="18">
    <source>
        <dbReference type="EMBL" id="SFQ51384.1"/>
    </source>
</evidence>
<feature type="domain" description="SLBB" evidence="17">
    <location>
        <begin position="165"/>
        <end position="245"/>
    </location>
</feature>
<keyword evidence="11 15" id="KW-0472">Membrane</keyword>
<name>A0A1I5Z4H8_9BACT</name>
<evidence type="ECO:0000256" key="5">
    <source>
        <dbReference type="ARBA" id="ARBA00022597"/>
    </source>
</evidence>
<dbReference type="InterPro" id="IPR003715">
    <property type="entry name" value="Poly_export_N"/>
</dbReference>